<reference evidence="1" key="1">
    <citation type="submission" date="2017-07" db="EMBL/GenBank/DDBJ databases">
        <title>Taro Niue Genome Assembly and Annotation.</title>
        <authorList>
            <person name="Atibalentja N."/>
            <person name="Keating K."/>
            <person name="Fields C.J."/>
        </authorList>
    </citation>
    <scope>NUCLEOTIDE SEQUENCE</scope>
    <source>
        <strain evidence="1">Niue_2</strain>
        <tissue evidence="1">Leaf</tissue>
    </source>
</reference>
<proteinExistence type="predicted"/>
<evidence type="ECO:0000313" key="2">
    <source>
        <dbReference type="Proteomes" id="UP000652761"/>
    </source>
</evidence>
<dbReference type="AlphaFoldDB" id="A0A843TQW1"/>
<gene>
    <name evidence="1" type="ORF">Taro_007248</name>
</gene>
<accession>A0A843TQW1</accession>
<keyword evidence="2" id="KW-1185">Reference proteome</keyword>
<sequence>MQIFICTAIGTTGEPPIRNRHFDPVGTRSDSEIFDSAPKLLSGSLVEGCRCDRDKTSFRGRKTFVSHSKIVIPADDLPVSKVFSL</sequence>
<name>A0A843TQW1_COLES</name>
<organism evidence="1 2">
    <name type="scientific">Colocasia esculenta</name>
    <name type="common">Wild taro</name>
    <name type="synonym">Arum esculentum</name>
    <dbReference type="NCBI Taxonomy" id="4460"/>
    <lineage>
        <taxon>Eukaryota</taxon>
        <taxon>Viridiplantae</taxon>
        <taxon>Streptophyta</taxon>
        <taxon>Embryophyta</taxon>
        <taxon>Tracheophyta</taxon>
        <taxon>Spermatophyta</taxon>
        <taxon>Magnoliopsida</taxon>
        <taxon>Liliopsida</taxon>
        <taxon>Araceae</taxon>
        <taxon>Aroideae</taxon>
        <taxon>Colocasieae</taxon>
        <taxon>Colocasia</taxon>
    </lineage>
</organism>
<dbReference type="Proteomes" id="UP000652761">
    <property type="component" value="Unassembled WGS sequence"/>
</dbReference>
<evidence type="ECO:0000313" key="1">
    <source>
        <dbReference type="EMBL" id="MQL74892.1"/>
    </source>
</evidence>
<dbReference type="EMBL" id="NMUH01000226">
    <property type="protein sequence ID" value="MQL74892.1"/>
    <property type="molecule type" value="Genomic_DNA"/>
</dbReference>
<comment type="caution">
    <text evidence="1">The sequence shown here is derived from an EMBL/GenBank/DDBJ whole genome shotgun (WGS) entry which is preliminary data.</text>
</comment>
<protein>
    <submittedName>
        <fullName evidence="1">Uncharacterized protein</fullName>
    </submittedName>
</protein>